<evidence type="ECO:0000313" key="2">
    <source>
        <dbReference type="Proteomes" id="UP001595851"/>
    </source>
</evidence>
<proteinExistence type="predicted"/>
<organism evidence="1 2">
    <name type="scientific">Nonomuraea purpurea</name>
    <dbReference type="NCBI Taxonomy" id="1849276"/>
    <lineage>
        <taxon>Bacteria</taxon>
        <taxon>Bacillati</taxon>
        <taxon>Actinomycetota</taxon>
        <taxon>Actinomycetes</taxon>
        <taxon>Streptosporangiales</taxon>
        <taxon>Streptosporangiaceae</taxon>
        <taxon>Nonomuraea</taxon>
    </lineage>
</organism>
<dbReference type="EMBL" id="JBHSBI010000040">
    <property type="protein sequence ID" value="MFC4015077.1"/>
    <property type="molecule type" value="Genomic_DNA"/>
</dbReference>
<dbReference type="RefSeq" id="WP_379534896.1">
    <property type="nucleotide sequence ID" value="NZ_JBHSBI010000040.1"/>
</dbReference>
<name>A0ABV8GMB7_9ACTN</name>
<reference evidence="2" key="1">
    <citation type="journal article" date="2019" name="Int. J. Syst. Evol. Microbiol.">
        <title>The Global Catalogue of Microorganisms (GCM) 10K type strain sequencing project: providing services to taxonomists for standard genome sequencing and annotation.</title>
        <authorList>
            <consortium name="The Broad Institute Genomics Platform"/>
            <consortium name="The Broad Institute Genome Sequencing Center for Infectious Disease"/>
            <person name="Wu L."/>
            <person name="Ma J."/>
        </authorList>
    </citation>
    <scope>NUCLEOTIDE SEQUENCE [LARGE SCALE GENOMIC DNA]</scope>
    <source>
        <strain evidence="2">TBRC 1276</strain>
    </source>
</reference>
<sequence>MTSTPLAVTFADGADHPAVHATLASLPKHYRHAGPGAGAVTAVTTLAALRTALDARPSGILLTAATADSAGTVRELAERAHAAGIPVVVAGPWALDPAVTAVAGTLDVEGASLIEVTATVPPGRTSADVLLDQLALLRTAIAPARAVEVTQADGHGHLARAQVGDVPVHLSAAVSGLGTRRARLDVLGPAVQWRLTFADPATAAPATVVRTDAEGEHLFPTVYESAYRAAWRHLHAAVTGGAVPPYSLHDLADDLALLAP</sequence>
<gene>
    <name evidence="1" type="ORF">ACFOY2_48235</name>
</gene>
<accession>A0ABV8GMB7</accession>
<protein>
    <submittedName>
        <fullName evidence="1">Uncharacterized protein</fullName>
    </submittedName>
</protein>
<evidence type="ECO:0000313" key="1">
    <source>
        <dbReference type="EMBL" id="MFC4015077.1"/>
    </source>
</evidence>
<comment type="caution">
    <text evidence="1">The sequence shown here is derived from an EMBL/GenBank/DDBJ whole genome shotgun (WGS) entry which is preliminary data.</text>
</comment>
<dbReference type="Proteomes" id="UP001595851">
    <property type="component" value="Unassembled WGS sequence"/>
</dbReference>
<keyword evidence="2" id="KW-1185">Reference proteome</keyword>